<dbReference type="SMART" id="SM00829">
    <property type="entry name" value="PKS_ER"/>
    <property type="match status" value="1"/>
</dbReference>
<reference evidence="7 9" key="2">
    <citation type="submission" date="2018-11" db="EMBL/GenBank/DDBJ databases">
        <authorList>
            <consortium name="Pathogen Informatics"/>
        </authorList>
    </citation>
    <scope>NUCLEOTIDE SEQUENCE [LARGE SCALE GENOMIC DNA]</scope>
</reference>
<proteinExistence type="inferred from homology"/>
<evidence type="ECO:0000256" key="4">
    <source>
        <dbReference type="ARBA" id="ARBA00023002"/>
    </source>
</evidence>
<dbReference type="InterPro" id="IPR050700">
    <property type="entry name" value="YIM1/Zinc_Alcohol_DH_Fams"/>
</dbReference>
<keyword evidence="9" id="KW-1185">Reference proteome</keyword>
<reference evidence="10" key="1">
    <citation type="submission" date="2017-02" db="UniProtKB">
        <authorList>
            <consortium name="WormBaseParasite"/>
        </authorList>
    </citation>
    <scope>IDENTIFICATION</scope>
</reference>
<evidence type="ECO:0000313" key="7">
    <source>
        <dbReference type="EMBL" id="VDN58319.1"/>
    </source>
</evidence>
<evidence type="ECO:0000313" key="8">
    <source>
        <dbReference type="Proteomes" id="UP000038040"/>
    </source>
</evidence>
<dbReference type="Pfam" id="PF13602">
    <property type="entry name" value="ADH_zinc_N_2"/>
    <property type="match status" value="1"/>
</dbReference>
<protein>
    <submittedName>
        <fullName evidence="10">PKS_ER domain-containing protein</fullName>
    </submittedName>
</protein>
<sequence length="403" mass="44505">MFLNGCNKSVRNFPRYALAERRSVAFLLISCKRFWRSWSQSFNNFAQFAAAKEKRTANAYSISAWVTNSFGEDMTLAKVQIPEIQRPNQLLIKVKASSINPIDVLMQKGYGDGILTCLKQIDARALTPLSRLPLITGRDCSGIVEYVGGGVTKFKKGDEIMAVINPSQSGAHAEYALVNECFCVHKPKNISFVDAASLPYVACTAWSALVTFGRINSSNAHKNNVLIHGGAGGVGSTAVQFLKAWNANKIVVTCSKNAFELVESLGALPIDYESETVKDDLVNEGPFDLVLDCVHSPLCEWSDRVLGIWRNSVHISIVTPIVNDLDQHGVPFGFASTAMKTFYRAIGMKAIIDKIYSFDEMPLAFNRLAEGHIKGKVVIDFDRKTIQDIPKKDENCDQLLLNN</sequence>
<dbReference type="STRING" id="318479.A0A0N4UB48"/>
<dbReference type="OrthoDB" id="48317at2759"/>
<dbReference type="PANTHER" id="PTHR11695">
    <property type="entry name" value="ALCOHOL DEHYDROGENASE RELATED"/>
    <property type="match status" value="1"/>
</dbReference>
<evidence type="ECO:0000259" key="6">
    <source>
        <dbReference type="SMART" id="SM00829"/>
    </source>
</evidence>
<dbReference type="Proteomes" id="UP000038040">
    <property type="component" value="Unplaced"/>
</dbReference>
<evidence type="ECO:0000256" key="5">
    <source>
        <dbReference type="ARBA" id="ARBA00023128"/>
    </source>
</evidence>
<dbReference type="EMBL" id="UYYG01001167">
    <property type="protein sequence ID" value="VDN58319.1"/>
    <property type="molecule type" value="Genomic_DNA"/>
</dbReference>
<dbReference type="SUPFAM" id="SSF50129">
    <property type="entry name" value="GroES-like"/>
    <property type="match status" value="1"/>
</dbReference>
<evidence type="ECO:0000313" key="9">
    <source>
        <dbReference type="Proteomes" id="UP000274756"/>
    </source>
</evidence>
<dbReference type="PANTHER" id="PTHR11695:SF294">
    <property type="entry name" value="RETICULON-4-INTERACTING PROTEIN 1, MITOCHONDRIAL"/>
    <property type="match status" value="1"/>
</dbReference>
<organism evidence="8 10">
    <name type="scientific">Dracunculus medinensis</name>
    <name type="common">Guinea worm</name>
    <dbReference type="NCBI Taxonomy" id="318479"/>
    <lineage>
        <taxon>Eukaryota</taxon>
        <taxon>Metazoa</taxon>
        <taxon>Ecdysozoa</taxon>
        <taxon>Nematoda</taxon>
        <taxon>Chromadorea</taxon>
        <taxon>Rhabditida</taxon>
        <taxon>Spirurina</taxon>
        <taxon>Dracunculoidea</taxon>
        <taxon>Dracunculidae</taxon>
        <taxon>Dracunculus</taxon>
    </lineage>
</organism>
<keyword evidence="5" id="KW-0496">Mitochondrion</keyword>
<dbReference type="GO" id="GO:0016491">
    <property type="term" value="F:oxidoreductase activity"/>
    <property type="evidence" value="ECO:0007669"/>
    <property type="project" value="UniProtKB-KW"/>
</dbReference>
<accession>A0A0N4UB48</accession>
<dbReference type="AlphaFoldDB" id="A0A0N4UB48"/>
<evidence type="ECO:0000256" key="2">
    <source>
        <dbReference type="ARBA" id="ARBA00010371"/>
    </source>
</evidence>
<keyword evidence="4" id="KW-0560">Oxidoreductase</keyword>
<keyword evidence="3" id="KW-0809">Transit peptide</keyword>
<dbReference type="Gene3D" id="3.90.180.10">
    <property type="entry name" value="Medium-chain alcohol dehydrogenases, catalytic domain"/>
    <property type="match status" value="1"/>
</dbReference>
<gene>
    <name evidence="7" type="ORF">DME_LOCUS8292</name>
</gene>
<evidence type="ECO:0000256" key="1">
    <source>
        <dbReference type="ARBA" id="ARBA00004173"/>
    </source>
</evidence>
<dbReference type="InterPro" id="IPR013154">
    <property type="entry name" value="ADH-like_N"/>
</dbReference>
<dbReference type="InterPro" id="IPR011032">
    <property type="entry name" value="GroES-like_sf"/>
</dbReference>
<evidence type="ECO:0000256" key="3">
    <source>
        <dbReference type="ARBA" id="ARBA00022946"/>
    </source>
</evidence>
<dbReference type="Gene3D" id="3.40.50.720">
    <property type="entry name" value="NAD(P)-binding Rossmann-like Domain"/>
    <property type="match status" value="1"/>
</dbReference>
<name>A0A0N4UB48_DRAME</name>
<comment type="subcellular location">
    <subcellularLocation>
        <location evidence="1">Mitochondrion</location>
    </subcellularLocation>
</comment>
<dbReference type="Proteomes" id="UP000274756">
    <property type="component" value="Unassembled WGS sequence"/>
</dbReference>
<dbReference type="InterPro" id="IPR020843">
    <property type="entry name" value="ER"/>
</dbReference>
<dbReference type="FunFam" id="3.40.50.720:FF:000147">
    <property type="entry name" value="Reticulon-4-interacting protein 1 homolog, mitochondrial"/>
    <property type="match status" value="1"/>
</dbReference>
<dbReference type="SUPFAM" id="SSF51735">
    <property type="entry name" value="NAD(P)-binding Rossmann-fold domains"/>
    <property type="match status" value="1"/>
</dbReference>
<dbReference type="InterPro" id="IPR036291">
    <property type="entry name" value="NAD(P)-bd_dom_sf"/>
</dbReference>
<evidence type="ECO:0000313" key="10">
    <source>
        <dbReference type="WBParaSite" id="DME_0000440901-mRNA-1"/>
    </source>
</evidence>
<dbReference type="WBParaSite" id="DME_0000440901-mRNA-1">
    <property type="protein sequence ID" value="DME_0000440901-mRNA-1"/>
    <property type="gene ID" value="DME_0000440901"/>
</dbReference>
<dbReference type="Pfam" id="PF08240">
    <property type="entry name" value="ADH_N"/>
    <property type="match status" value="1"/>
</dbReference>
<comment type="similarity">
    <text evidence="2">Belongs to the zinc-containing alcohol dehydrogenase family. Quinone oxidoreductase subfamily.</text>
</comment>
<dbReference type="GO" id="GO:0005739">
    <property type="term" value="C:mitochondrion"/>
    <property type="evidence" value="ECO:0007669"/>
    <property type="project" value="UniProtKB-SubCell"/>
</dbReference>
<feature type="domain" description="Enoyl reductase (ER)" evidence="6">
    <location>
        <begin position="71"/>
        <end position="379"/>
    </location>
</feature>